<dbReference type="EMBL" id="JAVRQU010000015">
    <property type="protein sequence ID" value="KAK5694772.1"/>
    <property type="molecule type" value="Genomic_DNA"/>
</dbReference>
<evidence type="ECO:0000313" key="2">
    <source>
        <dbReference type="EMBL" id="KAK5694772.1"/>
    </source>
</evidence>
<organism evidence="2 3">
    <name type="scientific">Elasticomyces elasticus</name>
    <dbReference type="NCBI Taxonomy" id="574655"/>
    <lineage>
        <taxon>Eukaryota</taxon>
        <taxon>Fungi</taxon>
        <taxon>Dikarya</taxon>
        <taxon>Ascomycota</taxon>
        <taxon>Pezizomycotina</taxon>
        <taxon>Dothideomycetes</taxon>
        <taxon>Dothideomycetidae</taxon>
        <taxon>Mycosphaerellales</taxon>
        <taxon>Teratosphaeriaceae</taxon>
        <taxon>Elasticomyces</taxon>
    </lineage>
</organism>
<comment type="caution">
    <text evidence="2">The sequence shown here is derived from an EMBL/GenBank/DDBJ whole genome shotgun (WGS) entry which is preliminary data.</text>
</comment>
<feature type="region of interest" description="Disordered" evidence="1">
    <location>
        <begin position="1"/>
        <end position="144"/>
    </location>
</feature>
<feature type="compositionally biased region" description="Basic and acidic residues" evidence="1">
    <location>
        <begin position="41"/>
        <end position="51"/>
    </location>
</feature>
<feature type="compositionally biased region" description="Basic and acidic residues" evidence="1">
    <location>
        <begin position="78"/>
        <end position="106"/>
    </location>
</feature>
<gene>
    <name evidence="2" type="ORF">LTR97_009362</name>
</gene>
<accession>A0AAN7WBF6</accession>
<feature type="compositionally biased region" description="Basic and acidic residues" evidence="1">
    <location>
        <begin position="118"/>
        <end position="131"/>
    </location>
</feature>
<proteinExistence type="predicted"/>
<evidence type="ECO:0000256" key="1">
    <source>
        <dbReference type="SAM" id="MobiDB-lite"/>
    </source>
</evidence>
<dbReference type="AlphaFoldDB" id="A0AAN7WBF6"/>
<feature type="compositionally biased region" description="Polar residues" evidence="1">
    <location>
        <begin position="56"/>
        <end position="75"/>
    </location>
</feature>
<reference evidence="2" key="1">
    <citation type="submission" date="2023-08" db="EMBL/GenBank/DDBJ databases">
        <title>Black Yeasts Isolated from many extreme environments.</title>
        <authorList>
            <person name="Coleine C."/>
            <person name="Stajich J.E."/>
            <person name="Selbmann L."/>
        </authorList>
    </citation>
    <scope>NUCLEOTIDE SEQUENCE</scope>
    <source>
        <strain evidence="2">CCFEE 5810</strain>
    </source>
</reference>
<sequence length="144" mass="15805">MAQPQPPRATELQRPGYGSDQSTANGASQQSNSSRLNSAAADDHASEKGTRGVEQAEQNSQVSTTTDKVQVSSMAERSAVDVHGEYVSTDQRHRATEEGKGKRKFQDDDEDLEAALTKGEDKRLRMGETKDNAQFSQDGWKRSF</sequence>
<name>A0AAN7WBF6_9PEZI</name>
<feature type="compositionally biased region" description="Polar residues" evidence="1">
    <location>
        <begin position="19"/>
        <end position="37"/>
    </location>
</feature>
<protein>
    <submittedName>
        <fullName evidence="2">Uncharacterized protein</fullName>
    </submittedName>
</protein>
<dbReference type="Proteomes" id="UP001310594">
    <property type="component" value="Unassembled WGS sequence"/>
</dbReference>
<evidence type="ECO:0000313" key="3">
    <source>
        <dbReference type="Proteomes" id="UP001310594"/>
    </source>
</evidence>